<feature type="domain" description="RES" evidence="1">
    <location>
        <begin position="24"/>
        <end position="148"/>
    </location>
</feature>
<dbReference type="Pfam" id="PF08808">
    <property type="entry name" value="RES"/>
    <property type="match status" value="1"/>
</dbReference>
<gene>
    <name evidence="2" type="ORF">ATM17_40325</name>
</gene>
<dbReference type="SMART" id="SM00953">
    <property type="entry name" value="RES"/>
    <property type="match status" value="1"/>
</dbReference>
<evidence type="ECO:0000313" key="3">
    <source>
        <dbReference type="Proteomes" id="UP000076088"/>
    </source>
</evidence>
<dbReference type="InterPro" id="IPR014914">
    <property type="entry name" value="RES_dom"/>
</dbReference>
<sequence>MRPGIVDRVLYSYRIGDPAGKHPIYDDEGARLFPGRWNTTNSPMLYSSEHYATALLEKLAHFNGVLPDNQHYIRITIPPGVSYEEFQPTAHPGWDGIDDSISKTFGAKWYVECRSCLLIVPSIPGGRIERNFLINLRHTDAGKITHDMASPVPWDTRLFQL</sequence>
<keyword evidence="2" id="KW-0614">Plasmid</keyword>
<dbReference type="Proteomes" id="UP000076088">
    <property type="component" value="Plasmid unnamed2"/>
</dbReference>
<evidence type="ECO:0000313" key="2">
    <source>
        <dbReference type="EMBL" id="AMU92928.1"/>
    </source>
</evidence>
<evidence type="ECO:0000259" key="1">
    <source>
        <dbReference type="SMART" id="SM00953"/>
    </source>
</evidence>
<dbReference type="KEGG" id="smaz:LH19_28325"/>
<reference evidence="3" key="1">
    <citation type="submission" date="2015-11" db="EMBL/GenBank/DDBJ databases">
        <title>Complete genome sequence of a polyethylene-glycol degrader Sphingopyxis macrogoltabida 203N (NBRC 111659).</title>
        <authorList>
            <person name="Yoshiyuki O."/>
            <person name="Shouta N."/>
            <person name="Nagata Y."/>
            <person name="Numata M."/>
            <person name="Tsuchikane K."/>
            <person name="Hosoyama A."/>
            <person name="Yamazoe A."/>
            <person name="Tsuda M."/>
            <person name="Fujita N."/>
            <person name="Kawai F."/>
        </authorList>
    </citation>
    <scope>NUCLEOTIDE SEQUENCE [LARGE SCALE GENOMIC DNA]</scope>
    <source>
        <strain evidence="3">203N</strain>
        <plasmid evidence="3">unnamed2</plasmid>
    </source>
</reference>
<organism evidence="2 3">
    <name type="scientific">Sphingopyxis macrogoltabida</name>
    <name type="common">Sphingomonas macrogoltabidus</name>
    <dbReference type="NCBI Taxonomy" id="33050"/>
    <lineage>
        <taxon>Bacteria</taxon>
        <taxon>Pseudomonadati</taxon>
        <taxon>Pseudomonadota</taxon>
        <taxon>Alphaproteobacteria</taxon>
        <taxon>Sphingomonadales</taxon>
        <taxon>Sphingomonadaceae</taxon>
        <taxon>Sphingopyxis</taxon>
    </lineage>
</organism>
<keyword evidence="3" id="KW-1185">Reference proteome</keyword>
<proteinExistence type="predicted"/>
<geneLocation type="plasmid" evidence="2 3">
    <name>unnamed2</name>
</geneLocation>
<dbReference type="AlphaFoldDB" id="A0AAC9AZW0"/>
<accession>A0AAC9AZW0</accession>
<dbReference type="EMBL" id="CP013346">
    <property type="protein sequence ID" value="AMU92928.1"/>
    <property type="molecule type" value="Genomic_DNA"/>
</dbReference>
<protein>
    <recommendedName>
        <fullName evidence="1">RES domain-containing protein</fullName>
    </recommendedName>
</protein>
<dbReference type="RefSeq" id="WP_054735585.1">
    <property type="nucleotide sequence ID" value="NZ_CP009431.1"/>
</dbReference>
<name>A0AAC9AZW0_SPHMC</name>
<reference evidence="2 3" key="2">
    <citation type="journal article" date="2016" name="Genome Announc.">
        <title>Complete Genome Sequence of Sphingopyxis macrogoltabida Strain 203N (NBRC 111659), a Polyethylene Glycol Degrader.</title>
        <authorList>
            <person name="Ohtsubo Y."/>
            <person name="Nonoyama S."/>
            <person name="Nagata Y."/>
            <person name="Numata M."/>
            <person name="Tsuchikane K."/>
            <person name="Hosoyama A."/>
            <person name="Yamazoe A."/>
            <person name="Tsuda M."/>
            <person name="Fujita N."/>
            <person name="Kawai F."/>
        </authorList>
    </citation>
    <scope>NUCLEOTIDE SEQUENCE [LARGE SCALE GENOMIC DNA]</scope>
    <source>
        <strain evidence="2 3">203N</strain>
    </source>
</reference>